<dbReference type="GO" id="GO:0032259">
    <property type="term" value="P:methylation"/>
    <property type="evidence" value="ECO:0007669"/>
    <property type="project" value="UniProtKB-KW"/>
</dbReference>
<evidence type="ECO:0000256" key="2">
    <source>
        <dbReference type="ARBA" id="ARBA00022679"/>
    </source>
</evidence>
<dbReference type="GO" id="GO:0008757">
    <property type="term" value="F:S-adenosylmethionine-dependent methyltransferase activity"/>
    <property type="evidence" value="ECO:0007669"/>
    <property type="project" value="InterPro"/>
</dbReference>
<evidence type="ECO:0000256" key="4">
    <source>
        <dbReference type="SAM" id="Phobius"/>
    </source>
</evidence>
<feature type="transmembrane region" description="Helical" evidence="4">
    <location>
        <begin position="28"/>
        <end position="47"/>
    </location>
</feature>
<dbReference type="AlphaFoldDB" id="A0A9X4LZB0"/>
<keyword evidence="2" id="KW-0808">Transferase</keyword>
<keyword evidence="4" id="KW-0472">Membrane</keyword>
<dbReference type="PROSITE" id="PS01184">
    <property type="entry name" value="UBIE_2"/>
    <property type="match status" value="1"/>
</dbReference>
<dbReference type="SUPFAM" id="SSF103473">
    <property type="entry name" value="MFS general substrate transporter"/>
    <property type="match status" value="1"/>
</dbReference>
<dbReference type="InterPro" id="IPR013216">
    <property type="entry name" value="Methyltransf_11"/>
</dbReference>
<dbReference type="InterPro" id="IPR023576">
    <property type="entry name" value="UbiE/COQ5_MeTrFase_CS"/>
</dbReference>
<feature type="transmembrane region" description="Helical" evidence="4">
    <location>
        <begin position="53"/>
        <end position="75"/>
    </location>
</feature>
<proteinExistence type="predicted"/>
<evidence type="ECO:0000313" key="7">
    <source>
        <dbReference type="Proteomes" id="UP001152755"/>
    </source>
</evidence>
<dbReference type="Proteomes" id="UP001152755">
    <property type="component" value="Unassembled WGS sequence"/>
</dbReference>
<keyword evidence="3" id="KW-0949">S-adenosyl-L-methionine</keyword>
<organism evidence="6 7">
    <name type="scientific">Speluncibacter jeojiensis</name>
    <dbReference type="NCBI Taxonomy" id="2710754"/>
    <lineage>
        <taxon>Bacteria</taxon>
        <taxon>Bacillati</taxon>
        <taxon>Actinomycetota</taxon>
        <taxon>Actinomycetes</taxon>
        <taxon>Mycobacteriales</taxon>
        <taxon>Speluncibacteraceae</taxon>
        <taxon>Speluncibacter</taxon>
    </lineage>
</organism>
<dbReference type="PANTHER" id="PTHR45277">
    <property type="entry name" value="EXPRESSED PROTEIN"/>
    <property type="match status" value="1"/>
</dbReference>
<feature type="domain" description="Methyltransferase type 11" evidence="5">
    <location>
        <begin position="98"/>
        <end position="207"/>
    </location>
</feature>
<evidence type="ECO:0000256" key="1">
    <source>
        <dbReference type="ARBA" id="ARBA00022603"/>
    </source>
</evidence>
<gene>
    <name evidence="6" type="ORF">NVS88_11215</name>
</gene>
<evidence type="ECO:0000259" key="5">
    <source>
        <dbReference type="Pfam" id="PF08241"/>
    </source>
</evidence>
<keyword evidence="7" id="KW-1185">Reference proteome</keyword>
<dbReference type="EMBL" id="JANRHA010000006">
    <property type="protein sequence ID" value="MDG3015120.1"/>
    <property type="molecule type" value="Genomic_DNA"/>
</dbReference>
<dbReference type="InterPro" id="IPR029063">
    <property type="entry name" value="SAM-dependent_MTases_sf"/>
</dbReference>
<evidence type="ECO:0000256" key="3">
    <source>
        <dbReference type="ARBA" id="ARBA00022691"/>
    </source>
</evidence>
<name>A0A9X4LZB0_9ACTN</name>
<dbReference type="RefSeq" id="WP_332519913.1">
    <property type="nucleotide sequence ID" value="NZ_JANRHA010000006.1"/>
</dbReference>
<dbReference type="CDD" id="cd02440">
    <property type="entry name" value="AdoMet_MTases"/>
    <property type="match status" value="1"/>
</dbReference>
<keyword evidence="4" id="KW-1133">Transmembrane helix</keyword>
<reference evidence="6" key="1">
    <citation type="submission" date="2022-08" db="EMBL/GenBank/DDBJ databases">
        <title>Genome analysis of Corynebacteriales strain.</title>
        <authorList>
            <person name="Lee S.D."/>
        </authorList>
    </citation>
    <scope>NUCLEOTIDE SEQUENCE</scope>
    <source>
        <strain evidence="6">D3-21</strain>
    </source>
</reference>
<comment type="caution">
    <text evidence="6">The sequence shown here is derived from an EMBL/GenBank/DDBJ whole genome shotgun (WGS) entry which is preliminary data.</text>
</comment>
<dbReference type="Pfam" id="PF08241">
    <property type="entry name" value="Methyltransf_11"/>
    <property type="match status" value="1"/>
</dbReference>
<evidence type="ECO:0000313" key="6">
    <source>
        <dbReference type="EMBL" id="MDG3015120.1"/>
    </source>
</evidence>
<dbReference type="Gene3D" id="3.40.50.150">
    <property type="entry name" value="Vaccinia Virus protein VP39"/>
    <property type="match status" value="1"/>
</dbReference>
<keyword evidence="1 6" id="KW-0489">Methyltransferase</keyword>
<dbReference type="SUPFAM" id="SSF53335">
    <property type="entry name" value="S-adenosyl-L-methionine-dependent methyltransferases"/>
    <property type="match status" value="1"/>
</dbReference>
<dbReference type="PANTHER" id="PTHR45277:SF1">
    <property type="entry name" value="EXPRESSED PROTEIN"/>
    <property type="match status" value="1"/>
</dbReference>
<accession>A0A9X4LZB0</accession>
<dbReference type="InterPro" id="IPR036259">
    <property type="entry name" value="MFS_trans_sf"/>
</dbReference>
<sequence length="267" mass="28787">MNAAGARFTGHGHAPHGHYGIDAPLIPLSYALGAVVALVVAAFAVARGWGASLWTPLAICLALLMCAALFLHASLRGKRRAWRQQLDELDLQPGCRVLDLGCGRGAVLMALAHRIAPPGRAVGVDLWHNIDQFGNAPAAAEHNAEVEGVEDRVQLCTGDITALPFADDSFDLIVSSLAIHNIAAPQDRTTAVREAVRVLRPGGTLAIMDLSFARRYLDALRDPPMRDLRVRDLGWRMWWTGPWMRTWLATATKAESEQVPGGGSQVA</sequence>
<protein>
    <submittedName>
        <fullName evidence="6">Class I SAM-dependent methyltransferase</fullName>
    </submittedName>
</protein>
<keyword evidence="4" id="KW-0812">Transmembrane</keyword>